<evidence type="ECO:0000256" key="14">
    <source>
        <dbReference type="ARBA" id="ARBA00023004"/>
    </source>
</evidence>
<evidence type="ECO:0000256" key="6">
    <source>
        <dbReference type="ARBA" id="ARBA00022485"/>
    </source>
</evidence>
<dbReference type="PROSITE" id="PS00932">
    <property type="entry name" value="MOLYBDOPTERIN_PROK_3"/>
    <property type="match status" value="1"/>
</dbReference>
<evidence type="ECO:0000256" key="4">
    <source>
        <dbReference type="ARBA" id="ARBA00010312"/>
    </source>
</evidence>
<keyword evidence="15" id="KW-0411">Iron-sulfur</keyword>
<evidence type="ECO:0000256" key="1">
    <source>
        <dbReference type="ARBA" id="ARBA00001930"/>
    </source>
</evidence>
<dbReference type="GO" id="GO:0051539">
    <property type="term" value="F:4 iron, 4 sulfur cluster binding"/>
    <property type="evidence" value="ECO:0007669"/>
    <property type="project" value="UniProtKB-KW"/>
</dbReference>
<dbReference type="Proteomes" id="UP000069241">
    <property type="component" value="Chromosome"/>
</dbReference>
<dbReference type="GO" id="GO:0047111">
    <property type="term" value="F:formate dehydrogenase (cytochrome-c-553) activity"/>
    <property type="evidence" value="ECO:0007669"/>
    <property type="project" value="InterPro"/>
</dbReference>
<sequence>MTNHWNDIANSDCVLIMGSNAAENHPISFKWVLRAKDKGATLIHVDPRFTRTSGLCHHHVGLRPGSDIAFLGGMIKYILDNKLYFEEYVREYTNAPLVVNKKYGFKNGLFAGFDAKKAAYDKKAWAFELDDKGVPVRDASFKNPRCVLNLLRGHYKRYSITAVAKATGTPAKDLETVYKAFAATGRPDKAGTILYAMGWTQHTYGVQNIRTMSMVQLLLGNIGVAGGGVNALRGESNVQGSTDHGLLSSSFPGYLPGPTSAHATLADYNATTPKSADPMSVNWWQHRPKYMASLIKSFFPALSPEEGYALLPRVDAGKSLLDYYWQSVFHKMGQGEIKGLFAWGMNPACSGPNSNKHRQAMTKLDWLVNVNLFDNETGSFWRGPGMDPTQIKTEVFLLPCAVSIEKEGSVSNSGRWIQWRYAGPAPWGETKPDGDIMLELMEEIRKLYQQGGAFPEPVLQLGIDGWKEGHAFSPTKVAKIMNGYFTRDVKIGDKEYKAGEQVPNFVVLQADGSTASGNWLHSGAWTEKGNLMARQEHSQTEDQARIGLFPNWSFSWPANRRIIYNRASVDKNGKPWNPDKAVITWDGKTWVGDIVDGGGGPGAKHPFIMQKDGFGAIYGPGCADGPFPEYYEPAESPFAKHDFSSQARSPVYYKAPGEQLAVNDKKYPYIGTTYRVTEHWQTGLMTRRVPWLTEAEPQNFAELDPVLAKAKGIKNGDKVVLTSPRGKIECVAMVTPRLKPYTANGKTVHVIGTSWHFGWLVPEDGGDAANLLTAMVGDPNTGIPESKAFMVNIEKKAG</sequence>
<evidence type="ECO:0000256" key="5">
    <source>
        <dbReference type="ARBA" id="ARBA00022448"/>
    </source>
</evidence>
<comment type="cofactor">
    <cofactor evidence="2">
        <name>[4Fe-4S] cluster</name>
        <dbReference type="ChEBI" id="CHEBI:49883"/>
    </cofactor>
</comment>
<keyword evidence="9" id="KW-0574">Periplasm</keyword>
<comment type="cofactor">
    <cofactor evidence="1">
        <name>W-bis(molybdopterin guanine dinucleotide)</name>
        <dbReference type="ChEBI" id="CHEBI:60537"/>
    </cofactor>
</comment>
<evidence type="ECO:0000259" key="18">
    <source>
        <dbReference type="Pfam" id="PF01568"/>
    </source>
</evidence>
<comment type="similarity">
    <text evidence="4">Belongs to the prokaryotic molybdopterin-containing oxidoreductase family.</text>
</comment>
<dbReference type="Pfam" id="PF00384">
    <property type="entry name" value="Molybdopterin"/>
    <property type="match status" value="1"/>
</dbReference>
<reference evidence="20" key="1">
    <citation type="submission" date="2016-02" db="EMBL/GenBank/DDBJ databases">
        <authorList>
            <person name="Holder M.E."/>
            <person name="Ajami N.J."/>
            <person name="Petrosino J.F."/>
        </authorList>
    </citation>
    <scope>NUCLEOTIDE SEQUENCE [LARGE SCALE GENOMIC DNA]</scope>
    <source>
        <strain evidence="20">CCUG 45958</strain>
    </source>
</reference>
<evidence type="ECO:0000313" key="19">
    <source>
        <dbReference type="EMBL" id="AMD89889.1"/>
    </source>
</evidence>
<keyword evidence="5" id="KW-0813">Transport</keyword>
<dbReference type="Gene3D" id="2.40.40.20">
    <property type="match status" value="1"/>
</dbReference>
<evidence type="ECO:0000256" key="11">
    <source>
        <dbReference type="ARBA" id="ARBA00022933"/>
    </source>
</evidence>
<dbReference type="GO" id="GO:0030151">
    <property type="term" value="F:molybdenum ion binding"/>
    <property type="evidence" value="ECO:0007669"/>
    <property type="project" value="TreeGrafter"/>
</dbReference>
<dbReference type="GO" id="GO:0009061">
    <property type="term" value="P:anaerobic respiration"/>
    <property type="evidence" value="ECO:0007669"/>
    <property type="project" value="TreeGrafter"/>
</dbReference>
<evidence type="ECO:0000256" key="8">
    <source>
        <dbReference type="ARBA" id="ARBA00022729"/>
    </source>
</evidence>
<keyword evidence="12" id="KW-0249">Electron transport</keyword>
<evidence type="ECO:0000313" key="20">
    <source>
        <dbReference type="Proteomes" id="UP000069241"/>
    </source>
</evidence>
<evidence type="ECO:0000256" key="7">
    <source>
        <dbReference type="ARBA" id="ARBA00022723"/>
    </source>
</evidence>
<gene>
    <name evidence="19" type="ORF">AXF13_07035</name>
</gene>
<keyword evidence="6" id="KW-0004">4Fe-4S</keyword>
<evidence type="ECO:0000259" key="17">
    <source>
        <dbReference type="Pfam" id="PF00384"/>
    </source>
</evidence>
<proteinExistence type="inferred from homology"/>
<dbReference type="Gene3D" id="3.40.50.740">
    <property type="match status" value="1"/>
</dbReference>
<dbReference type="InterPro" id="IPR006657">
    <property type="entry name" value="MoPterin_dinucl-bd_dom"/>
</dbReference>
<name>A0A0X8JJF2_9BACT</name>
<evidence type="ECO:0000256" key="15">
    <source>
        <dbReference type="ARBA" id="ARBA00023014"/>
    </source>
</evidence>
<dbReference type="InterPro" id="IPR006443">
    <property type="entry name" value="Formate-DH-alph_fdnG"/>
</dbReference>
<dbReference type="GO" id="GO:0043546">
    <property type="term" value="F:molybdopterin cofactor binding"/>
    <property type="evidence" value="ECO:0007669"/>
    <property type="project" value="InterPro"/>
</dbReference>
<evidence type="ECO:0000256" key="12">
    <source>
        <dbReference type="ARBA" id="ARBA00022982"/>
    </source>
</evidence>
<dbReference type="STRING" id="44742.AXF13_07035"/>
<evidence type="ECO:0000256" key="3">
    <source>
        <dbReference type="ARBA" id="ARBA00004418"/>
    </source>
</evidence>
<dbReference type="PANTHER" id="PTHR43598:SF1">
    <property type="entry name" value="FORMATE DEHYDROGENASE-O MAJOR SUBUNIT"/>
    <property type="match status" value="1"/>
</dbReference>
<feature type="domain" description="Molybdopterin oxidoreductase" evidence="17">
    <location>
        <begin position="2"/>
        <end position="442"/>
    </location>
</feature>
<dbReference type="InterPro" id="IPR009010">
    <property type="entry name" value="Asp_de-COase-like_dom_sf"/>
</dbReference>
<dbReference type="GO" id="GO:0008863">
    <property type="term" value="F:formate dehydrogenase (NAD+) activity"/>
    <property type="evidence" value="ECO:0007669"/>
    <property type="project" value="InterPro"/>
</dbReference>
<dbReference type="GO" id="GO:0042597">
    <property type="term" value="C:periplasmic space"/>
    <property type="evidence" value="ECO:0007669"/>
    <property type="project" value="UniProtKB-SubCell"/>
</dbReference>
<keyword evidence="20" id="KW-1185">Reference proteome</keyword>
<keyword evidence="11" id="KW-0712">Selenocysteine</keyword>
<evidence type="ECO:0000256" key="13">
    <source>
        <dbReference type="ARBA" id="ARBA00023002"/>
    </source>
</evidence>
<keyword evidence="7" id="KW-0479">Metal-binding</keyword>
<dbReference type="KEGG" id="dfi:AXF13_07035"/>
<keyword evidence="16" id="KW-0826">Tungsten</keyword>
<dbReference type="InterPro" id="IPR006655">
    <property type="entry name" value="Mopterin_OxRdtase_prok_CS"/>
</dbReference>
<evidence type="ECO:0000256" key="16">
    <source>
        <dbReference type="ARBA" id="ARBA00023245"/>
    </source>
</evidence>
<comment type="subcellular location">
    <subcellularLocation>
        <location evidence="3">Periplasm</location>
    </subcellularLocation>
</comment>
<evidence type="ECO:0000256" key="9">
    <source>
        <dbReference type="ARBA" id="ARBA00022764"/>
    </source>
</evidence>
<dbReference type="EMBL" id="CP014229">
    <property type="protein sequence ID" value="AMD89889.1"/>
    <property type="molecule type" value="Genomic_DNA"/>
</dbReference>
<protein>
    <submittedName>
        <fullName evidence="19">Formate dehydrogenase</fullName>
    </submittedName>
</protein>
<accession>A0A0X8JJF2</accession>
<dbReference type="FunFam" id="3.40.228.10:FF:000009">
    <property type="entry name" value="Formate dehydrogenase, alpha subunit, selenocysteine-containing"/>
    <property type="match status" value="1"/>
</dbReference>
<dbReference type="Gene3D" id="3.40.228.10">
    <property type="entry name" value="Dimethylsulfoxide Reductase, domain 2"/>
    <property type="match status" value="2"/>
</dbReference>
<evidence type="ECO:0000256" key="2">
    <source>
        <dbReference type="ARBA" id="ARBA00001966"/>
    </source>
</evidence>
<dbReference type="InterPro" id="IPR006656">
    <property type="entry name" value="Mopterin_OxRdtase"/>
</dbReference>
<organism evidence="19 20">
    <name type="scientific">Desulfovibrio fairfieldensis</name>
    <dbReference type="NCBI Taxonomy" id="44742"/>
    <lineage>
        <taxon>Bacteria</taxon>
        <taxon>Pseudomonadati</taxon>
        <taxon>Thermodesulfobacteriota</taxon>
        <taxon>Desulfovibrionia</taxon>
        <taxon>Desulfovibrionales</taxon>
        <taxon>Desulfovibrionaceae</taxon>
        <taxon>Desulfovibrio</taxon>
    </lineage>
</organism>
<keyword evidence="8" id="KW-0732">Signal</keyword>
<dbReference type="AlphaFoldDB" id="A0A0X8JJF2"/>
<dbReference type="NCBIfam" id="TIGR01553">
    <property type="entry name" value="formate-DH-alph"/>
    <property type="match status" value="1"/>
</dbReference>
<dbReference type="PANTHER" id="PTHR43598">
    <property type="entry name" value="TUNGSTEN-CONTAINING FORMYLMETHANOFURAN DEHYDROGENASE 2 SUBUNIT B"/>
    <property type="match status" value="1"/>
</dbReference>
<keyword evidence="13" id="KW-0560">Oxidoreductase</keyword>
<feature type="domain" description="Molybdopterin dinucleotide-binding" evidence="18">
    <location>
        <begin position="672"/>
        <end position="789"/>
    </location>
</feature>
<dbReference type="SUPFAM" id="SSF50692">
    <property type="entry name" value="ADC-like"/>
    <property type="match status" value="1"/>
</dbReference>
<keyword evidence="14" id="KW-0408">Iron</keyword>
<evidence type="ECO:0000256" key="10">
    <source>
        <dbReference type="ARBA" id="ARBA00022837"/>
    </source>
</evidence>
<keyword evidence="10" id="KW-0106">Calcium</keyword>
<dbReference type="CDD" id="cd02792">
    <property type="entry name" value="MopB_CT_Formate-Dh-Na-like"/>
    <property type="match status" value="1"/>
</dbReference>
<dbReference type="GO" id="GO:0009055">
    <property type="term" value="F:electron transfer activity"/>
    <property type="evidence" value="ECO:0007669"/>
    <property type="project" value="InterPro"/>
</dbReference>
<dbReference type="Pfam" id="PF01568">
    <property type="entry name" value="Molydop_binding"/>
    <property type="match status" value="1"/>
</dbReference>
<dbReference type="SUPFAM" id="SSF53706">
    <property type="entry name" value="Formate dehydrogenase/DMSO reductase, domains 1-3"/>
    <property type="match status" value="1"/>
</dbReference>